<protein>
    <recommendedName>
        <fullName evidence="5">S-adenosylmethionine-dependent methyltransferase</fullName>
    </recommendedName>
</protein>
<evidence type="ECO:0000256" key="1">
    <source>
        <dbReference type="ARBA" id="ARBA00022723"/>
    </source>
</evidence>
<evidence type="ECO:0008006" key="5">
    <source>
        <dbReference type="Google" id="ProtNLM"/>
    </source>
</evidence>
<evidence type="ECO:0000256" key="2">
    <source>
        <dbReference type="ARBA" id="ARBA00022842"/>
    </source>
</evidence>
<dbReference type="Pfam" id="PF03492">
    <property type="entry name" value="Methyltransf_7"/>
    <property type="match status" value="1"/>
</dbReference>
<evidence type="ECO:0000313" key="3">
    <source>
        <dbReference type="EMBL" id="PIA50764.1"/>
    </source>
</evidence>
<keyword evidence="1" id="KW-0479">Metal-binding</keyword>
<organism evidence="3 4">
    <name type="scientific">Aquilegia coerulea</name>
    <name type="common">Rocky mountain columbine</name>
    <dbReference type="NCBI Taxonomy" id="218851"/>
    <lineage>
        <taxon>Eukaryota</taxon>
        <taxon>Viridiplantae</taxon>
        <taxon>Streptophyta</taxon>
        <taxon>Embryophyta</taxon>
        <taxon>Tracheophyta</taxon>
        <taxon>Spermatophyta</taxon>
        <taxon>Magnoliopsida</taxon>
        <taxon>Ranunculales</taxon>
        <taxon>Ranunculaceae</taxon>
        <taxon>Thalictroideae</taxon>
        <taxon>Aquilegia</taxon>
    </lineage>
</organism>
<evidence type="ECO:0000313" key="4">
    <source>
        <dbReference type="Proteomes" id="UP000230069"/>
    </source>
</evidence>
<dbReference type="PANTHER" id="PTHR31009">
    <property type="entry name" value="S-ADENOSYL-L-METHIONINE:CARBOXYL METHYLTRANSFERASE FAMILY PROTEIN"/>
    <property type="match status" value="1"/>
</dbReference>
<dbReference type="InterPro" id="IPR042086">
    <property type="entry name" value="MeTrfase_capping"/>
</dbReference>
<dbReference type="AlphaFoldDB" id="A0A2G5E4T5"/>
<dbReference type="Gene3D" id="3.40.50.150">
    <property type="entry name" value="Vaccinia Virus protein VP39"/>
    <property type="match status" value="1"/>
</dbReference>
<dbReference type="InterPro" id="IPR005299">
    <property type="entry name" value="MeTrfase_7"/>
</dbReference>
<dbReference type="SUPFAM" id="SSF53335">
    <property type="entry name" value="S-adenosyl-L-methionine-dependent methyltransferases"/>
    <property type="match status" value="1"/>
</dbReference>
<proteinExistence type="predicted"/>
<dbReference type="EMBL" id="KZ305029">
    <property type="protein sequence ID" value="PIA50764.1"/>
    <property type="molecule type" value="Genomic_DNA"/>
</dbReference>
<reference evidence="3 4" key="1">
    <citation type="submission" date="2017-09" db="EMBL/GenBank/DDBJ databases">
        <title>WGS assembly of Aquilegia coerulea Goldsmith.</title>
        <authorList>
            <person name="Hodges S."/>
            <person name="Kramer E."/>
            <person name="Nordborg M."/>
            <person name="Tomkins J."/>
            <person name="Borevitz J."/>
            <person name="Derieg N."/>
            <person name="Yan J."/>
            <person name="Mihaltcheva S."/>
            <person name="Hayes R.D."/>
            <person name="Rokhsar D."/>
        </authorList>
    </citation>
    <scope>NUCLEOTIDE SEQUENCE [LARGE SCALE GENOMIC DNA]</scope>
    <source>
        <strain evidence="4">cv. Goldsmith</strain>
    </source>
</reference>
<sequence>MFNTDVLVLESFPMNAEGSYSYNHNSSLQRQGINRSKEIIQEAIAEKLEINQFSSSSSCFAIADLGCATGPNTFVVVQNIVDAVELKIKQHLEFHVYFNDHVANDFNTLFRSIPPNTKYFISGVPGSFYGRLFPKASLHFVHCSYSLHWLSMAPNELLDQSSPAWNKGRISYANAPNEVVDAYSNQFAKDMNTFLSSRAEEVVGGGMMALLLLCTASPLHSFAAIMDLMGSCLLDMAKLGLLSEADIDSFNLPIYQATEKEVEELIEHNGCFSIEEMQPIFGKVVPDAEITCTHMRAAMEGVFKEHFGSEIMDEFFERLVNKVKASSMISTDYVVPGELSIILKRKVTT</sequence>
<dbReference type="Gene3D" id="1.10.1200.270">
    <property type="entry name" value="Methyltransferase, alpha-helical capping domain"/>
    <property type="match status" value="1"/>
</dbReference>
<accession>A0A2G5E4T5</accession>
<dbReference type="InParanoid" id="A0A2G5E4T5"/>
<dbReference type="GO" id="GO:0046872">
    <property type="term" value="F:metal ion binding"/>
    <property type="evidence" value="ECO:0007669"/>
    <property type="project" value="UniProtKB-KW"/>
</dbReference>
<keyword evidence="2" id="KW-0460">Magnesium</keyword>
<name>A0A2G5E4T5_AQUCA</name>
<gene>
    <name evidence="3" type="ORF">AQUCO_01200183v1</name>
</gene>
<keyword evidence="4" id="KW-1185">Reference proteome</keyword>
<dbReference type="Proteomes" id="UP000230069">
    <property type="component" value="Unassembled WGS sequence"/>
</dbReference>
<dbReference type="InterPro" id="IPR029063">
    <property type="entry name" value="SAM-dependent_MTases_sf"/>
</dbReference>
<dbReference type="GO" id="GO:0008168">
    <property type="term" value="F:methyltransferase activity"/>
    <property type="evidence" value="ECO:0007669"/>
    <property type="project" value="InterPro"/>
</dbReference>
<dbReference type="OrthoDB" id="1523883at2759"/>